<reference evidence="2" key="1">
    <citation type="journal article" date="2011" name="Proc. Natl. Acad. Sci. U.S.A.">
        <title>Obligate biotrophy features unraveled by the genomic analysis of rust fungi.</title>
        <authorList>
            <person name="Duplessis S."/>
            <person name="Cuomo C.A."/>
            <person name="Lin Y.-C."/>
            <person name="Aerts A."/>
            <person name="Tisserant E."/>
            <person name="Veneault-Fourrey C."/>
            <person name="Joly D.L."/>
            <person name="Hacquard S."/>
            <person name="Amselem J."/>
            <person name="Cantarel B.L."/>
            <person name="Chiu R."/>
            <person name="Coutinho P.M."/>
            <person name="Feau N."/>
            <person name="Field M."/>
            <person name="Frey P."/>
            <person name="Gelhaye E."/>
            <person name="Goldberg J."/>
            <person name="Grabherr M.G."/>
            <person name="Kodira C.D."/>
            <person name="Kohler A."/>
            <person name="Kuees U."/>
            <person name="Lindquist E.A."/>
            <person name="Lucas S.M."/>
            <person name="Mago R."/>
            <person name="Mauceli E."/>
            <person name="Morin E."/>
            <person name="Murat C."/>
            <person name="Pangilinan J.L."/>
            <person name="Park R."/>
            <person name="Pearson M."/>
            <person name="Quesneville H."/>
            <person name="Rouhier N."/>
            <person name="Sakthikumar S."/>
            <person name="Salamov A.A."/>
            <person name="Schmutz J."/>
            <person name="Selles B."/>
            <person name="Shapiro H."/>
            <person name="Tanguay P."/>
            <person name="Tuskan G.A."/>
            <person name="Henrissat B."/>
            <person name="Van de Peer Y."/>
            <person name="Rouze P."/>
            <person name="Ellis J.G."/>
            <person name="Dodds P.N."/>
            <person name="Schein J.E."/>
            <person name="Zhong S."/>
            <person name="Hamelin R.C."/>
            <person name="Grigoriev I.V."/>
            <person name="Szabo L.J."/>
            <person name="Martin F."/>
        </authorList>
    </citation>
    <scope>NUCLEOTIDE SEQUENCE [LARGE SCALE GENOMIC DNA]</scope>
    <source>
        <strain evidence="2">98AG31 / pathotype 3-4-7</strain>
    </source>
</reference>
<sequence>MPSLHPLPVEVVERIISFLCIMSPSTPTEEMNSADQPFLTHQTFVDLLKLRLLARAWAAAIPTFIYSSLYLKKPFFNQYAVRMWNNYLFVSNLANLRRLCLDQLLYIPASKADGYHMGLSDECSDQFELEYSHSRILLLTLRNTLEALTVNTIPIDLPRSIRIGGIPNLRIIHCKQISYFRHHPVWFDWALFNTIEVFIVDYRDDKAYWKRFLRTPGGPHLKEAVKLKKFIFVTGDDDLTQDSELENMLKSYGIRCDFVSEMTHKDMLVWRQRKGACVLKPPEVGGRAPYAQYDWDLGKFELDIIYDAV</sequence>
<dbReference type="KEGG" id="mlr:MELLADRAFT_107704"/>
<evidence type="ECO:0000313" key="2">
    <source>
        <dbReference type="Proteomes" id="UP000001072"/>
    </source>
</evidence>
<protein>
    <recommendedName>
        <fullName evidence="3">F-box domain-containing protein</fullName>
    </recommendedName>
</protein>
<dbReference type="AlphaFoldDB" id="F4RQN9"/>
<dbReference type="EMBL" id="GL883114">
    <property type="protein sequence ID" value="EGG05289.1"/>
    <property type="molecule type" value="Genomic_DNA"/>
</dbReference>
<organism evidence="2">
    <name type="scientific">Melampsora larici-populina (strain 98AG31 / pathotype 3-4-7)</name>
    <name type="common">Poplar leaf rust fungus</name>
    <dbReference type="NCBI Taxonomy" id="747676"/>
    <lineage>
        <taxon>Eukaryota</taxon>
        <taxon>Fungi</taxon>
        <taxon>Dikarya</taxon>
        <taxon>Basidiomycota</taxon>
        <taxon>Pucciniomycotina</taxon>
        <taxon>Pucciniomycetes</taxon>
        <taxon>Pucciniales</taxon>
        <taxon>Melampsoraceae</taxon>
        <taxon>Melampsora</taxon>
    </lineage>
</organism>
<gene>
    <name evidence="1" type="ORF">MELLADRAFT_107704</name>
</gene>
<evidence type="ECO:0008006" key="3">
    <source>
        <dbReference type="Google" id="ProtNLM"/>
    </source>
</evidence>
<accession>F4RQN9</accession>
<keyword evidence="2" id="KW-1185">Reference proteome</keyword>
<dbReference type="HOGENOM" id="CLU_032925_0_0_1"/>
<dbReference type="InParanoid" id="F4RQN9"/>
<evidence type="ECO:0000313" key="1">
    <source>
        <dbReference type="EMBL" id="EGG05289.1"/>
    </source>
</evidence>
<dbReference type="VEuPathDB" id="FungiDB:MELLADRAFT_107704"/>
<name>F4RQN9_MELLP</name>
<dbReference type="RefSeq" id="XP_007411654.1">
    <property type="nucleotide sequence ID" value="XM_007411592.1"/>
</dbReference>
<dbReference type="GeneID" id="18923251"/>
<dbReference type="Proteomes" id="UP000001072">
    <property type="component" value="Unassembled WGS sequence"/>
</dbReference>
<proteinExistence type="predicted"/>